<evidence type="ECO:0000256" key="2">
    <source>
        <dbReference type="ARBA" id="ARBA00022771"/>
    </source>
</evidence>
<evidence type="ECO:0000313" key="8">
    <source>
        <dbReference type="Proteomes" id="UP000663866"/>
    </source>
</evidence>
<dbReference type="InterPro" id="IPR001841">
    <property type="entry name" value="Znf_RING"/>
</dbReference>
<dbReference type="GO" id="GO:0000209">
    <property type="term" value="P:protein polyubiquitination"/>
    <property type="evidence" value="ECO:0007669"/>
    <property type="project" value="TreeGrafter"/>
</dbReference>
<evidence type="ECO:0000313" key="7">
    <source>
        <dbReference type="EMBL" id="CAF4326439.1"/>
    </source>
</evidence>
<keyword evidence="3 4" id="KW-0862">Zinc</keyword>
<evidence type="ECO:0008006" key="9">
    <source>
        <dbReference type="Google" id="ProtNLM"/>
    </source>
</evidence>
<accession>A0A820JFH8</accession>
<dbReference type="SUPFAM" id="SSF57850">
    <property type="entry name" value="RING/U-box"/>
    <property type="match status" value="1"/>
</dbReference>
<dbReference type="Proteomes" id="UP000663866">
    <property type="component" value="Unassembled WGS sequence"/>
</dbReference>
<proteinExistence type="predicted"/>
<dbReference type="AlphaFoldDB" id="A0A820JFH8"/>
<keyword evidence="8" id="KW-1185">Reference proteome</keyword>
<dbReference type="InterPro" id="IPR017907">
    <property type="entry name" value="Znf_RING_CS"/>
</dbReference>
<dbReference type="InterPro" id="IPR051438">
    <property type="entry name" value="RNF_E3_ubiq-protein_ligase"/>
</dbReference>
<dbReference type="GO" id="GO:0006511">
    <property type="term" value="P:ubiquitin-dependent protein catabolic process"/>
    <property type="evidence" value="ECO:0007669"/>
    <property type="project" value="TreeGrafter"/>
</dbReference>
<dbReference type="PANTHER" id="PTHR46016:SF1">
    <property type="entry name" value="RING-TYPE DOMAIN-CONTAINING PROTEIN"/>
    <property type="match status" value="1"/>
</dbReference>
<feature type="domain" description="TRAF-type" evidence="6">
    <location>
        <begin position="100"/>
        <end position="137"/>
    </location>
</feature>
<evidence type="ECO:0000256" key="3">
    <source>
        <dbReference type="ARBA" id="ARBA00022833"/>
    </source>
</evidence>
<evidence type="ECO:0000259" key="6">
    <source>
        <dbReference type="PROSITE" id="PS50145"/>
    </source>
</evidence>
<dbReference type="SMART" id="SM00184">
    <property type="entry name" value="RING"/>
    <property type="match status" value="1"/>
</dbReference>
<protein>
    <recommendedName>
        <fullName evidence="9">RING-type domain-containing protein</fullName>
    </recommendedName>
</protein>
<comment type="caution">
    <text evidence="7">The sequence shown here is derived from an EMBL/GenBank/DDBJ whole genome shotgun (WGS) entry which is preliminary data.</text>
</comment>
<dbReference type="Pfam" id="PF00097">
    <property type="entry name" value="zf-C3HC4"/>
    <property type="match status" value="1"/>
</dbReference>
<dbReference type="PROSITE" id="PS00518">
    <property type="entry name" value="ZF_RING_1"/>
    <property type="match status" value="1"/>
</dbReference>
<dbReference type="InterPro" id="IPR018957">
    <property type="entry name" value="Znf_C3HC4_RING-type"/>
</dbReference>
<evidence type="ECO:0000256" key="1">
    <source>
        <dbReference type="ARBA" id="ARBA00022723"/>
    </source>
</evidence>
<dbReference type="PROSITE" id="PS50089">
    <property type="entry name" value="ZF_RING_2"/>
    <property type="match status" value="1"/>
</dbReference>
<dbReference type="PROSITE" id="PS50145">
    <property type="entry name" value="ZF_TRAF"/>
    <property type="match status" value="1"/>
</dbReference>
<evidence type="ECO:0000256" key="4">
    <source>
        <dbReference type="PROSITE-ProRule" id="PRU00207"/>
    </source>
</evidence>
<keyword evidence="2 4" id="KW-0863">Zinc-finger</keyword>
<dbReference type="Gene3D" id="3.30.40.10">
    <property type="entry name" value="Zinc/RING finger domain, C3HC4 (zinc finger)"/>
    <property type="match status" value="2"/>
</dbReference>
<sequence>MWSYIYAPPKWRFFKRKMANRNYTYEYIDETSINHELICSRPFIRSTATPCNHTFCHQCIENWFSEKYQSCPTCRRYIKSIKECTPVSRIITNMFDQAAVKCSTCGQTSLTRGNFNDHINKTCPNVNILCAVSAIKCPWIGLCHEYETHISTCKYEALRSVLTELIKGNEQLQEGDEKLNSRLKKSEYLYTTSSW</sequence>
<reference evidence="7" key="1">
    <citation type="submission" date="2021-02" db="EMBL/GenBank/DDBJ databases">
        <authorList>
            <person name="Nowell W R."/>
        </authorList>
    </citation>
    <scope>NUCLEOTIDE SEQUENCE</scope>
</reference>
<dbReference type="PANTHER" id="PTHR46016">
    <property type="entry name" value="ZINC FINGER, RING/FYVE/PHD-TYPE"/>
    <property type="match status" value="1"/>
</dbReference>
<gene>
    <name evidence="7" type="ORF">OVN521_LOCUS32160</name>
</gene>
<feature type="zinc finger region" description="TRAF-type" evidence="4">
    <location>
        <begin position="100"/>
        <end position="137"/>
    </location>
</feature>
<dbReference type="InterPro" id="IPR001293">
    <property type="entry name" value="Znf_TRAF"/>
</dbReference>
<feature type="domain" description="RING-type" evidence="5">
    <location>
        <begin position="38"/>
        <end position="75"/>
    </location>
</feature>
<dbReference type="EMBL" id="CAJOBG010021484">
    <property type="protein sequence ID" value="CAF4326439.1"/>
    <property type="molecule type" value="Genomic_DNA"/>
</dbReference>
<evidence type="ECO:0000259" key="5">
    <source>
        <dbReference type="PROSITE" id="PS50089"/>
    </source>
</evidence>
<dbReference type="InterPro" id="IPR013083">
    <property type="entry name" value="Znf_RING/FYVE/PHD"/>
</dbReference>
<name>A0A820JFH8_9BILA</name>
<dbReference type="GO" id="GO:0008270">
    <property type="term" value="F:zinc ion binding"/>
    <property type="evidence" value="ECO:0007669"/>
    <property type="project" value="UniProtKB-KW"/>
</dbReference>
<organism evidence="7 8">
    <name type="scientific">Rotaria magnacalcarata</name>
    <dbReference type="NCBI Taxonomy" id="392030"/>
    <lineage>
        <taxon>Eukaryota</taxon>
        <taxon>Metazoa</taxon>
        <taxon>Spiralia</taxon>
        <taxon>Gnathifera</taxon>
        <taxon>Rotifera</taxon>
        <taxon>Eurotatoria</taxon>
        <taxon>Bdelloidea</taxon>
        <taxon>Philodinida</taxon>
        <taxon>Philodinidae</taxon>
        <taxon>Rotaria</taxon>
    </lineage>
</organism>
<dbReference type="GO" id="GO:0061630">
    <property type="term" value="F:ubiquitin protein ligase activity"/>
    <property type="evidence" value="ECO:0007669"/>
    <property type="project" value="TreeGrafter"/>
</dbReference>
<keyword evidence="1 4" id="KW-0479">Metal-binding</keyword>